<protein>
    <submittedName>
        <fullName evidence="1">Uncharacterized protein</fullName>
    </submittedName>
</protein>
<evidence type="ECO:0000313" key="1">
    <source>
        <dbReference type="EMBL" id="CAD8073230.1"/>
    </source>
</evidence>
<sequence>MSYEISSQFIEFRKQISTKIKNSTLNKYQQIVTPNNLFNLRKQSLTNNLSCFNSKQALNNITLTPQRNSQMSKKNKLISSSNQGQDKILKSPKRLSYYSTTTKSQQSYLNQFDYSNTYRQQDYLEEQNQIKQYSTKYYKIMNQEQGLYYSKLQAKLDNLSIVIGNQDHRKQNVLEIDDIINFSKQINGKQKREKYLDNLQFESKVLQNDILSIKSKQSRFSD</sequence>
<proteinExistence type="predicted"/>
<gene>
    <name evidence="1" type="ORF">PPRIM_AZ9-3.1.T0500273</name>
</gene>
<keyword evidence="2" id="KW-1185">Reference proteome</keyword>
<dbReference type="Proteomes" id="UP000688137">
    <property type="component" value="Unassembled WGS sequence"/>
</dbReference>
<evidence type="ECO:0000313" key="2">
    <source>
        <dbReference type="Proteomes" id="UP000688137"/>
    </source>
</evidence>
<organism evidence="1 2">
    <name type="scientific">Paramecium primaurelia</name>
    <dbReference type="NCBI Taxonomy" id="5886"/>
    <lineage>
        <taxon>Eukaryota</taxon>
        <taxon>Sar</taxon>
        <taxon>Alveolata</taxon>
        <taxon>Ciliophora</taxon>
        <taxon>Intramacronucleata</taxon>
        <taxon>Oligohymenophorea</taxon>
        <taxon>Peniculida</taxon>
        <taxon>Parameciidae</taxon>
        <taxon>Paramecium</taxon>
    </lineage>
</organism>
<dbReference type="AlphaFoldDB" id="A0A8S1LYW7"/>
<accession>A0A8S1LYW7</accession>
<dbReference type="EMBL" id="CAJJDM010000050">
    <property type="protein sequence ID" value="CAD8073230.1"/>
    <property type="molecule type" value="Genomic_DNA"/>
</dbReference>
<name>A0A8S1LYW7_PARPR</name>
<reference evidence="1" key="1">
    <citation type="submission" date="2021-01" db="EMBL/GenBank/DDBJ databases">
        <authorList>
            <consortium name="Genoscope - CEA"/>
            <person name="William W."/>
        </authorList>
    </citation>
    <scope>NUCLEOTIDE SEQUENCE</scope>
</reference>
<comment type="caution">
    <text evidence="1">The sequence shown here is derived from an EMBL/GenBank/DDBJ whole genome shotgun (WGS) entry which is preliminary data.</text>
</comment>